<evidence type="ECO:0000313" key="9">
    <source>
        <dbReference type="Proteomes" id="UP000027073"/>
    </source>
</evidence>
<evidence type="ECO:0000313" key="8">
    <source>
        <dbReference type="EMBL" id="KDQ25316.1"/>
    </source>
</evidence>
<evidence type="ECO:0000256" key="7">
    <source>
        <dbReference type="SAM" id="MobiDB-lite"/>
    </source>
</evidence>
<dbReference type="EMBL" id="KL198010">
    <property type="protein sequence ID" value="KDQ25316.1"/>
    <property type="molecule type" value="Genomic_DNA"/>
</dbReference>
<dbReference type="InterPro" id="IPR027521">
    <property type="entry name" value="Usb1"/>
</dbReference>
<dbReference type="OrthoDB" id="49151at2759"/>
<organism evidence="8 9">
    <name type="scientific">Pleurotus ostreatus (strain PC15)</name>
    <name type="common">Oyster mushroom</name>
    <dbReference type="NCBI Taxonomy" id="1137138"/>
    <lineage>
        <taxon>Eukaryota</taxon>
        <taxon>Fungi</taxon>
        <taxon>Dikarya</taxon>
        <taxon>Basidiomycota</taxon>
        <taxon>Agaricomycotina</taxon>
        <taxon>Agaricomycetes</taxon>
        <taxon>Agaricomycetidae</taxon>
        <taxon>Agaricales</taxon>
        <taxon>Pleurotineae</taxon>
        <taxon>Pleurotaceae</taxon>
        <taxon>Pleurotus</taxon>
    </lineage>
</organism>
<dbReference type="Gene3D" id="3.90.1140.10">
    <property type="entry name" value="Cyclic phosphodiesterase"/>
    <property type="match status" value="1"/>
</dbReference>
<dbReference type="InParanoid" id="A0A067NNZ2"/>
<dbReference type="AlphaFoldDB" id="A0A067NNZ2"/>
<dbReference type="STRING" id="1137138.A0A067NNZ2"/>
<keyword evidence="4" id="KW-0539">Nucleus</keyword>
<dbReference type="VEuPathDB" id="FungiDB:PLEOSDRAFT_32530"/>
<proteinExistence type="predicted"/>
<reference evidence="9" key="1">
    <citation type="journal article" date="2014" name="Proc. Natl. Acad. Sci. U.S.A.">
        <title>Extensive sampling of basidiomycete genomes demonstrates inadequacy of the white-rot/brown-rot paradigm for wood decay fungi.</title>
        <authorList>
            <person name="Riley R."/>
            <person name="Salamov A.A."/>
            <person name="Brown D.W."/>
            <person name="Nagy L.G."/>
            <person name="Floudas D."/>
            <person name="Held B.W."/>
            <person name="Levasseur A."/>
            <person name="Lombard V."/>
            <person name="Morin E."/>
            <person name="Otillar R."/>
            <person name="Lindquist E.A."/>
            <person name="Sun H."/>
            <person name="LaButti K.M."/>
            <person name="Schmutz J."/>
            <person name="Jabbour D."/>
            <person name="Luo H."/>
            <person name="Baker S.E."/>
            <person name="Pisabarro A.G."/>
            <person name="Walton J.D."/>
            <person name="Blanchette R.A."/>
            <person name="Henrissat B."/>
            <person name="Martin F."/>
            <person name="Cullen D."/>
            <person name="Hibbett D.S."/>
            <person name="Grigoriev I.V."/>
        </authorList>
    </citation>
    <scope>NUCLEOTIDE SEQUENCE [LARGE SCALE GENOMIC DNA]</scope>
    <source>
        <strain evidence="9">PC15</strain>
    </source>
</reference>
<evidence type="ECO:0000256" key="6">
    <source>
        <dbReference type="ARBA" id="ARBA00030030"/>
    </source>
</evidence>
<keyword evidence="1" id="KW-0540">Nuclease</keyword>
<dbReference type="PANTHER" id="PTHR13522">
    <property type="entry name" value="U6 SNRNA PHOSPHODIESTERASE 1"/>
    <property type="match status" value="1"/>
</dbReference>
<evidence type="ECO:0000256" key="1">
    <source>
        <dbReference type="ARBA" id="ARBA00022722"/>
    </source>
</evidence>
<dbReference type="HOGENOM" id="CLU_057212_1_0_1"/>
<protein>
    <recommendedName>
        <fullName evidence="5">U6 snRNA phosphodiesterase 1</fullName>
    </recommendedName>
    <alternativeName>
        <fullName evidence="6">3'-5' RNA exonuclease USB1</fullName>
    </alternativeName>
</protein>
<dbReference type="GO" id="GO:0000175">
    <property type="term" value="F:3'-5'-RNA exonuclease activity"/>
    <property type="evidence" value="ECO:0007669"/>
    <property type="project" value="TreeGrafter"/>
</dbReference>
<keyword evidence="2" id="KW-0378">Hydrolase</keyword>
<evidence type="ECO:0000256" key="2">
    <source>
        <dbReference type="ARBA" id="ARBA00022801"/>
    </source>
</evidence>
<dbReference type="FunCoup" id="A0A067NNZ2">
    <property type="interactions" value="173"/>
</dbReference>
<feature type="region of interest" description="Disordered" evidence="7">
    <location>
        <begin position="1"/>
        <end position="32"/>
    </location>
</feature>
<evidence type="ECO:0000256" key="4">
    <source>
        <dbReference type="ARBA" id="ARBA00023242"/>
    </source>
</evidence>
<dbReference type="GO" id="GO:0005634">
    <property type="term" value="C:nucleus"/>
    <property type="evidence" value="ECO:0007669"/>
    <property type="project" value="TreeGrafter"/>
</dbReference>
<evidence type="ECO:0000256" key="5">
    <source>
        <dbReference type="ARBA" id="ARBA00029543"/>
    </source>
</evidence>
<accession>A0A067NNZ2</accession>
<dbReference type="GO" id="GO:0016829">
    <property type="term" value="F:lyase activity"/>
    <property type="evidence" value="ECO:0007669"/>
    <property type="project" value="UniProtKB-KW"/>
</dbReference>
<sequence>MKRGKSSLVTYSSSDDEPPPVPKKRKLPGLASSLVPSVPVDNPALHQGRIRTQPHVDGQFAAFVYVSVGLDKESPLRQLLSDAFRTAKATVECLQELKGVPLKEDDKSSDGAEPALHISLSRPVYLRAYQRDEFKSAVKQLASQYSPFDASFATFSELSNDEKTRTFLAVEIGGGHNELKGLSEGLTPILKPLRQKAYYAEPRFHASFAWALLQPTQKDGSRSNAVDTALPSAEFRAISQFPTDLVPELNRTYKSRLSSASVSAFTVENIHVKIGKEESKWRLRQI</sequence>
<keyword evidence="3" id="KW-0456">Lyase</keyword>
<dbReference type="GO" id="GO:0034477">
    <property type="term" value="P:U6 snRNA 3'-end processing"/>
    <property type="evidence" value="ECO:0007669"/>
    <property type="project" value="InterPro"/>
</dbReference>
<gene>
    <name evidence="8" type="ORF">PLEOSDRAFT_32530</name>
</gene>
<dbReference type="Proteomes" id="UP000027073">
    <property type="component" value="Unassembled WGS sequence"/>
</dbReference>
<dbReference type="Pfam" id="PF09749">
    <property type="entry name" value="HVSL"/>
    <property type="match status" value="1"/>
</dbReference>
<evidence type="ECO:0000256" key="3">
    <source>
        <dbReference type="ARBA" id="ARBA00023239"/>
    </source>
</evidence>
<dbReference type="PANTHER" id="PTHR13522:SF3">
    <property type="entry name" value="U6 SNRNA PHOSPHODIESTERASE 1"/>
    <property type="match status" value="1"/>
</dbReference>
<name>A0A067NNZ2_PLEO1</name>